<evidence type="ECO:0000256" key="3">
    <source>
        <dbReference type="ARBA" id="ARBA00022729"/>
    </source>
</evidence>
<evidence type="ECO:0000313" key="6">
    <source>
        <dbReference type="EMBL" id="CAB9529228.1"/>
    </source>
</evidence>
<evidence type="ECO:0000313" key="7">
    <source>
        <dbReference type="Proteomes" id="UP001153069"/>
    </source>
</evidence>
<dbReference type="SUPFAM" id="SSF53850">
    <property type="entry name" value="Periplasmic binding protein-like II"/>
    <property type="match status" value="1"/>
</dbReference>
<dbReference type="AlphaFoldDB" id="A0A9N8HZZ2"/>
<dbReference type="PANTHER" id="PTHR30085">
    <property type="entry name" value="AMINO ACID ABC TRANSPORTER PERMEASE"/>
    <property type="match status" value="1"/>
</dbReference>
<comment type="similarity">
    <text evidence="1">Belongs to the bacterial solute-binding protein 3 family.</text>
</comment>
<keyword evidence="5" id="KW-1133">Transmembrane helix</keyword>
<keyword evidence="2" id="KW-0813">Transport</keyword>
<name>A0A9N8HZZ2_9STRA</name>
<dbReference type="EMBL" id="CAICTM010002433">
    <property type="protein sequence ID" value="CAB9529228.1"/>
    <property type="molecule type" value="Genomic_DNA"/>
</dbReference>
<evidence type="ECO:0000256" key="5">
    <source>
        <dbReference type="SAM" id="Phobius"/>
    </source>
</evidence>
<reference evidence="6" key="1">
    <citation type="submission" date="2020-06" db="EMBL/GenBank/DDBJ databases">
        <authorList>
            <consortium name="Plant Systems Biology data submission"/>
        </authorList>
    </citation>
    <scope>NUCLEOTIDE SEQUENCE</scope>
    <source>
        <strain evidence="6">D6</strain>
    </source>
</reference>
<evidence type="ECO:0000256" key="4">
    <source>
        <dbReference type="SAM" id="MobiDB-lite"/>
    </source>
</evidence>
<feature type="region of interest" description="Disordered" evidence="4">
    <location>
        <begin position="178"/>
        <end position="203"/>
    </location>
</feature>
<keyword evidence="3" id="KW-0732">Signal</keyword>
<evidence type="ECO:0000256" key="2">
    <source>
        <dbReference type="ARBA" id="ARBA00022448"/>
    </source>
</evidence>
<dbReference type="Proteomes" id="UP001153069">
    <property type="component" value="Unassembled WGS sequence"/>
</dbReference>
<organism evidence="6 7">
    <name type="scientific">Seminavis robusta</name>
    <dbReference type="NCBI Taxonomy" id="568900"/>
    <lineage>
        <taxon>Eukaryota</taxon>
        <taxon>Sar</taxon>
        <taxon>Stramenopiles</taxon>
        <taxon>Ochrophyta</taxon>
        <taxon>Bacillariophyta</taxon>
        <taxon>Bacillariophyceae</taxon>
        <taxon>Bacillariophycidae</taxon>
        <taxon>Naviculales</taxon>
        <taxon>Naviculaceae</taxon>
        <taxon>Seminavis</taxon>
    </lineage>
</organism>
<keyword evidence="7" id="KW-1185">Reference proteome</keyword>
<dbReference type="GO" id="GO:0006865">
    <property type="term" value="P:amino acid transport"/>
    <property type="evidence" value="ECO:0007669"/>
    <property type="project" value="TreeGrafter"/>
</dbReference>
<feature type="region of interest" description="Disordered" evidence="4">
    <location>
        <begin position="102"/>
        <end position="139"/>
    </location>
</feature>
<gene>
    <name evidence="6" type="ORF">SEMRO_2435_G327550.1</name>
</gene>
<feature type="transmembrane region" description="Helical" evidence="5">
    <location>
        <begin position="253"/>
        <end position="277"/>
    </location>
</feature>
<comment type="caution">
    <text evidence="6">The sequence shown here is derived from an EMBL/GenBank/DDBJ whole genome shotgun (WGS) entry which is preliminary data.</text>
</comment>
<accession>A0A9N8HZZ2</accession>
<sequence length="843" mass="92085">MSMNGKKNQQRPLPDELLGIVTPASDDIVEPTADCSVTKVDDACNENCGKEVLGLEELEKIDNDIAKIEKKVNLASSKKTSDNEVLVLEKLEKLDDDIEKLEKKVNLSSSMKTSDETSDETSDKTSDDGSGTPTDGDQAILQLGGEVAPLPAARPRRQQQGPGAYSIVGINGATTANDDASIQVTSDRPRRQPNIEQATQDSPLEASLVIDRTQTQGQIRDIELGRPRQERPRQEPTFDAVIVHHDGSKRRTVLVASSFLVLAAIIVALIMGLLGVFDSSDDSPKPQHPSVPKENIVDSDSENVSSTAAVSTLERIRKEGVLRCERRTFDGASETMLGYQDSWCLAVAAGILGPNATTEFRESNDPKAPLFGLLLDEHVDLYTSGYTHSLERDVFQTTGKEGLAFSSPHLHMGTSTGGDPHHVSCTENGFAHINECADLKICVSRGTTFFDFLSAIVPRRAIVEVDGLYLGGAFAEGLCNVVYSSLVTIPSIEAIRGLGFDGPYRASEQVFAPQPLSHVTRQDDTEFTAFVGAIVDALKVAERYNITQSTAESFPLTDVFGKEYQRMFQHALAAAGNHGEIHHRHLSASGFPKPPLELVNIGATPLLFSYPFGGISQKRDSDFPLDDAMLEIIKRGFVRCAIRLRPGFAVVVENEANQPYYEGMDADLCRALSAGLFQGSTDMVEFVHVETPEDGYVLLANGKVDVFAGATKSLQTTVREPTTGTGFAFSTPYFFGYSEDEDNTCLASRLDAHDWREFVFWTVMGVVHAEENGIDKATSNLMPEVFSFGDQFNRMFRDSVLAVGNYGELYERNLESLVPRGGRNMLNQSPHQGPQHYALPGFL</sequence>
<dbReference type="InterPro" id="IPR051455">
    <property type="entry name" value="Bact_solute-bind_prot3"/>
</dbReference>
<dbReference type="PANTHER" id="PTHR30085:SF6">
    <property type="entry name" value="ABC TRANSPORTER GLUTAMINE-BINDING PROTEIN GLNH"/>
    <property type="match status" value="1"/>
</dbReference>
<evidence type="ECO:0000256" key="1">
    <source>
        <dbReference type="ARBA" id="ARBA00010333"/>
    </source>
</evidence>
<feature type="region of interest" description="Disordered" evidence="4">
    <location>
        <begin position="280"/>
        <end position="302"/>
    </location>
</feature>
<protein>
    <submittedName>
        <fullName evidence="6">Extracellular solute-binding protein</fullName>
    </submittedName>
</protein>
<keyword evidence="5" id="KW-0472">Membrane</keyword>
<dbReference type="Gene3D" id="3.40.190.10">
    <property type="entry name" value="Periplasmic binding protein-like II"/>
    <property type="match status" value="1"/>
</dbReference>
<proteinExistence type="inferred from homology"/>
<keyword evidence="5" id="KW-0812">Transmembrane</keyword>
<feature type="compositionally biased region" description="Low complexity" evidence="4">
    <location>
        <begin position="128"/>
        <end position="137"/>
    </location>
</feature>
<dbReference type="OrthoDB" id="10056896at2759"/>